<accession>A0ACB8XGX5</accession>
<dbReference type="Proteomes" id="UP001055879">
    <property type="component" value="Linkage Group LG18"/>
</dbReference>
<dbReference type="EMBL" id="CM042064">
    <property type="protein sequence ID" value="KAI3665831.1"/>
    <property type="molecule type" value="Genomic_DNA"/>
</dbReference>
<evidence type="ECO:0000313" key="2">
    <source>
        <dbReference type="Proteomes" id="UP001055879"/>
    </source>
</evidence>
<name>A0ACB8XGX5_ARCLA</name>
<comment type="caution">
    <text evidence="1">The sequence shown here is derived from an EMBL/GenBank/DDBJ whole genome shotgun (WGS) entry which is preliminary data.</text>
</comment>
<reference evidence="2" key="1">
    <citation type="journal article" date="2022" name="Mol. Ecol. Resour.">
        <title>The genomes of chicory, endive, great burdock and yacon provide insights into Asteraceae palaeo-polyploidization history and plant inulin production.</title>
        <authorList>
            <person name="Fan W."/>
            <person name="Wang S."/>
            <person name="Wang H."/>
            <person name="Wang A."/>
            <person name="Jiang F."/>
            <person name="Liu H."/>
            <person name="Zhao H."/>
            <person name="Xu D."/>
            <person name="Zhang Y."/>
        </authorList>
    </citation>
    <scope>NUCLEOTIDE SEQUENCE [LARGE SCALE GENOMIC DNA]</scope>
    <source>
        <strain evidence="2">cv. Niubang</strain>
    </source>
</reference>
<keyword evidence="2" id="KW-1185">Reference proteome</keyword>
<organism evidence="1 2">
    <name type="scientific">Arctium lappa</name>
    <name type="common">Greater burdock</name>
    <name type="synonym">Lappa major</name>
    <dbReference type="NCBI Taxonomy" id="4217"/>
    <lineage>
        <taxon>Eukaryota</taxon>
        <taxon>Viridiplantae</taxon>
        <taxon>Streptophyta</taxon>
        <taxon>Embryophyta</taxon>
        <taxon>Tracheophyta</taxon>
        <taxon>Spermatophyta</taxon>
        <taxon>Magnoliopsida</taxon>
        <taxon>eudicotyledons</taxon>
        <taxon>Gunneridae</taxon>
        <taxon>Pentapetalae</taxon>
        <taxon>asterids</taxon>
        <taxon>campanulids</taxon>
        <taxon>Asterales</taxon>
        <taxon>Asteraceae</taxon>
        <taxon>Carduoideae</taxon>
        <taxon>Cardueae</taxon>
        <taxon>Arctiinae</taxon>
        <taxon>Arctium</taxon>
    </lineage>
</organism>
<protein>
    <submittedName>
        <fullName evidence="1">Uncharacterized protein</fullName>
    </submittedName>
</protein>
<evidence type="ECO:0000313" key="1">
    <source>
        <dbReference type="EMBL" id="KAI3665831.1"/>
    </source>
</evidence>
<gene>
    <name evidence="1" type="ORF">L6452_44466</name>
</gene>
<proteinExistence type="predicted"/>
<reference evidence="1 2" key="2">
    <citation type="journal article" date="2022" name="Mol. Ecol. Resour.">
        <title>The genomes of chicory, endive, great burdock and yacon provide insights into Asteraceae paleo-polyploidization history and plant inulin production.</title>
        <authorList>
            <person name="Fan W."/>
            <person name="Wang S."/>
            <person name="Wang H."/>
            <person name="Wang A."/>
            <person name="Jiang F."/>
            <person name="Liu H."/>
            <person name="Zhao H."/>
            <person name="Xu D."/>
            <person name="Zhang Y."/>
        </authorList>
    </citation>
    <scope>NUCLEOTIDE SEQUENCE [LARGE SCALE GENOMIC DNA]</scope>
    <source>
        <strain evidence="2">cv. Niubang</strain>
    </source>
</reference>
<sequence length="258" mass="25784">MIAICTHPAPNRTLGSILKMAFLGRVGNLLKQSSSKHASIGLSSTNSPLFQAIRSMSSAKLFVGGLSYGTDEMGLREAFQQYGDVIDAKVITDRDSGRSRGFGFVSYTSADAANTALQDMDGKELHGRRIRVNFAQERPRPSFSGGGYGGVGGGYGGVGGGGSGSYGGVGGGGGYGGAGGYGGGSGGGSYGSSGGYGGGSSNNVGEYGSGNHNAAPGNDPFNGVVGQEALGGGGNEDGGDGSLNRHDYEDEYANTSNK</sequence>